<dbReference type="Pfam" id="PF12953">
    <property type="entry name" value="DUF3842"/>
    <property type="match status" value="1"/>
</dbReference>
<evidence type="ECO:0000313" key="1">
    <source>
        <dbReference type="EMBL" id="HIR61388.1"/>
    </source>
</evidence>
<dbReference type="EMBL" id="DVHA01000239">
    <property type="protein sequence ID" value="HIR61388.1"/>
    <property type="molecule type" value="Genomic_DNA"/>
</dbReference>
<name>A0A9D1J5C0_9FIRM</name>
<protein>
    <submittedName>
        <fullName evidence="1">DUF3842 family protein</fullName>
    </submittedName>
</protein>
<comment type="caution">
    <text evidence="1">The sequence shown here is derived from an EMBL/GenBank/DDBJ whole genome shotgun (WGS) entry which is preliminary data.</text>
</comment>
<sequence length="136" mass="14092">MRILIIDGQGGRIGRALIEAALKELPEAEVAAIGTNAIATSNMLKSGVKEAATGEYPVVLNAPKADFILGPVGIIAAGSLMGEVTPEMARAVGLSGAKKVLVPMNRCETLIAGMPDTPVGELVKSAVEMVKREVKR</sequence>
<evidence type="ECO:0000313" key="2">
    <source>
        <dbReference type="Proteomes" id="UP000824241"/>
    </source>
</evidence>
<dbReference type="InterPro" id="IPR024208">
    <property type="entry name" value="DUF3842"/>
</dbReference>
<reference evidence="1" key="1">
    <citation type="submission" date="2020-10" db="EMBL/GenBank/DDBJ databases">
        <authorList>
            <person name="Gilroy R."/>
        </authorList>
    </citation>
    <scope>NUCLEOTIDE SEQUENCE</scope>
    <source>
        <strain evidence="1">CHK189-12415</strain>
    </source>
</reference>
<dbReference type="AlphaFoldDB" id="A0A9D1J5C0"/>
<proteinExistence type="predicted"/>
<reference evidence="1" key="2">
    <citation type="journal article" date="2021" name="PeerJ">
        <title>Extensive microbial diversity within the chicken gut microbiome revealed by metagenomics and culture.</title>
        <authorList>
            <person name="Gilroy R."/>
            <person name="Ravi A."/>
            <person name="Getino M."/>
            <person name="Pursley I."/>
            <person name="Horton D.L."/>
            <person name="Alikhan N.F."/>
            <person name="Baker D."/>
            <person name="Gharbi K."/>
            <person name="Hall N."/>
            <person name="Watson M."/>
            <person name="Adriaenssens E.M."/>
            <person name="Foster-Nyarko E."/>
            <person name="Jarju S."/>
            <person name="Secka A."/>
            <person name="Antonio M."/>
            <person name="Oren A."/>
            <person name="Chaudhuri R.R."/>
            <person name="La Ragione R."/>
            <person name="Hildebrand F."/>
            <person name="Pallen M.J."/>
        </authorList>
    </citation>
    <scope>NUCLEOTIDE SEQUENCE</scope>
    <source>
        <strain evidence="1">CHK189-12415</strain>
    </source>
</reference>
<dbReference type="Proteomes" id="UP000824241">
    <property type="component" value="Unassembled WGS sequence"/>
</dbReference>
<gene>
    <name evidence="1" type="ORF">IAB37_07450</name>
</gene>
<organism evidence="1 2">
    <name type="scientific">Candidatus Faecivivens stercoravium</name>
    <dbReference type="NCBI Taxonomy" id="2840803"/>
    <lineage>
        <taxon>Bacteria</taxon>
        <taxon>Bacillati</taxon>
        <taxon>Bacillota</taxon>
        <taxon>Clostridia</taxon>
        <taxon>Eubacteriales</taxon>
        <taxon>Oscillospiraceae</taxon>
        <taxon>Oscillospiraceae incertae sedis</taxon>
        <taxon>Candidatus Faecivivens</taxon>
    </lineage>
</organism>
<accession>A0A9D1J5C0</accession>